<dbReference type="Gene3D" id="1.50.10.10">
    <property type="match status" value="1"/>
</dbReference>
<dbReference type="AlphaFoldDB" id="A0AAP9DQB6"/>
<evidence type="ECO:0000313" key="2">
    <source>
        <dbReference type="EMBL" id="QDM42074.1"/>
    </source>
</evidence>
<evidence type="ECO:0000313" key="3">
    <source>
        <dbReference type="Proteomes" id="UP000315377"/>
    </source>
</evidence>
<dbReference type="Pfam" id="PF22124">
    <property type="entry name" value="Glyco_hydro_95_cat"/>
    <property type="match status" value="1"/>
</dbReference>
<feature type="domain" description="Glycosyl hydrolase family 95 catalytic" evidence="1">
    <location>
        <begin position="22"/>
        <end position="139"/>
    </location>
</feature>
<evidence type="ECO:0000259" key="1">
    <source>
        <dbReference type="Pfam" id="PF22124"/>
    </source>
</evidence>
<organism evidence="2 3">
    <name type="scientific">Paenibacillus thiaminolyticus</name>
    <name type="common">Bacillus thiaminolyticus</name>
    <dbReference type="NCBI Taxonomy" id="49283"/>
    <lineage>
        <taxon>Bacteria</taxon>
        <taxon>Bacillati</taxon>
        <taxon>Bacillota</taxon>
        <taxon>Bacilli</taxon>
        <taxon>Bacillales</taxon>
        <taxon>Paenibacillaceae</taxon>
        <taxon>Paenibacillus</taxon>
    </lineage>
</organism>
<dbReference type="InterPro" id="IPR054363">
    <property type="entry name" value="GH95_cat"/>
</dbReference>
<protein>
    <recommendedName>
        <fullName evidence="1">Glycosyl hydrolase family 95 catalytic domain-containing protein</fullName>
    </recommendedName>
</protein>
<reference evidence="2 3" key="1">
    <citation type="submission" date="2019-07" db="EMBL/GenBank/DDBJ databases">
        <title>Paenibacillus thiaminolyticus NRRL B-4156.</title>
        <authorList>
            <person name="Hehnly C."/>
            <person name="Zhang L."/>
        </authorList>
    </citation>
    <scope>NUCLEOTIDE SEQUENCE [LARGE SCALE GENOMIC DNA]</scope>
    <source>
        <strain evidence="2 3">NRRL B-4156</strain>
    </source>
</reference>
<sequence length="143" mass="16290">MYWTRFWERSSVSLPDPLLEDLWHINLYAIACSSEGGRMAEQACGLNGLWDIKQPTKWGSMWYWDVNIQAAFWPLYTTNHLEIAEVFHDGLLSYADEAERMARNFTGWTASRAIIRMRCTTVSGPGARNFCGTITATAWTGNS</sequence>
<name>A0AAP9DQB6_PANTH</name>
<dbReference type="InterPro" id="IPR008928">
    <property type="entry name" value="6-hairpin_glycosidase_sf"/>
</dbReference>
<accession>A0AAP9DQB6</accession>
<proteinExistence type="predicted"/>
<dbReference type="Proteomes" id="UP000315377">
    <property type="component" value="Chromosome"/>
</dbReference>
<dbReference type="EMBL" id="CP041405">
    <property type="protein sequence ID" value="QDM42074.1"/>
    <property type="molecule type" value="Genomic_DNA"/>
</dbReference>
<dbReference type="GO" id="GO:0005975">
    <property type="term" value="P:carbohydrate metabolic process"/>
    <property type="evidence" value="ECO:0007669"/>
    <property type="project" value="InterPro"/>
</dbReference>
<dbReference type="InterPro" id="IPR012341">
    <property type="entry name" value="6hp_glycosidase-like_sf"/>
</dbReference>
<gene>
    <name evidence="2" type="ORF">FLT43_00010</name>
</gene>
<dbReference type="SUPFAM" id="SSF48208">
    <property type="entry name" value="Six-hairpin glycosidases"/>
    <property type="match status" value="1"/>
</dbReference>